<feature type="chain" id="PRO_5047165384" evidence="1">
    <location>
        <begin position="23"/>
        <end position="108"/>
    </location>
</feature>
<protein>
    <submittedName>
        <fullName evidence="2">Uncharacterized protein</fullName>
    </submittedName>
</protein>
<evidence type="ECO:0000313" key="2">
    <source>
        <dbReference type="EMBL" id="GLX78750.1"/>
    </source>
</evidence>
<keyword evidence="3" id="KW-1185">Reference proteome</keyword>
<organism evidence="2 3">
    <name type="scientific">Thalassotalea insulae</name>
    <dbReference type="NCBI Taxonomy" id="2056778"/>
    <lineage>
        <taxon>Bacteria</taxon>
        <taxon>Pseudomonadati</taxon>
        <taxon>Pseudomonadota</taxon>
        <taxon>Gammaproteobacteria</taxon>
        <taxon>Alteromonadales</taxon>
        <taxon>Colwelliaceae</taxon>
        <taxon>Thalassotalea</taxon>
    </lineage>
</organism>
<reference evidence="2 3" key="1">
    <citation type="submission" date="2023-03" db="EMBL/GenBank/DDBJ databases">
        <title>Draft genome sequence of Thalassotalea insulae KCTC 62186T.</title>
        <authorList>
            <person name="Sawabe T."/>
        </authorList>
    </citation>
    <scope>NUCLEOTIDE SEQUENCE [LARGE SCALE GENOMIC DNA]</scope>
    <source>
        <strain evidence="2 3">KCTC 62186</strain>
    </source>
</reference>
<proteinExistence type="predicted"/>
<evidence type="ECO:0000313" key="3">
    <source>
        <dbReference type="Proteomes" id="UP001157186"/>
    </source>
</evidence>
<dbReference type="RefSeq" id="WP_284244618.1">
    <property type="nucleotide sequence ID" value="NZ_BSST01000001.1"/>
</dbReference>
<gene>
    <name evidence="2" type="ORF">tinsulaeT_20900</name>
</gene>
<feature type="signal peptide" evidence="1">
    <location>
        <begin position="1"/>
        <end position="22"/>
    </location>
</feature>
<name>A0ABQ6GS33_9GAMM</name>
<evidence type="ECO:0000256" key="1">
    <source>
        <dbReference type="SAM" id="SignalP"/>
    </source>
</evidence>
<sequence length="108" mass="11938">MRLLIKVLLLTLLAVNSFYSQAREYHPPFTPQRVIVADGHLQIVMLDSVTISGCTATKTVSLLDADKYFDSFLSLATKAFIAGKKLNVAVATCDGNVWPIIKVMMLQH</sequence>
<dbReference type="Proteomes" id="UP001157186">
    <property type="component" value="Unassembled WGS sequence"/>
</dbReference>
<accession>A0ABQ6GS33</accession>
<comment type="caution">
    <text evidence="2">The sequence shown here is derived from an EMBL/GenBank/DDBJ whole genome shotgun (WGS) entry which is preliminary data.</text>
</comment>
<keyword evidence="1" id="KW-0732">Signal</keyword>
<dbReference type="EMBL" id="BSST01000001">
    <property type="protein sequence ID" value="GLX78750.1"/>
    <property type="molecule type" value="Genomic_DNA"/>
</dbReference>